<evidence type="ECO:0000313" key="1">
    <source>
        <dbReference type="EMBL" id="WXU00529.1"/>
    </source>
</evidence>
<name>A0AAU6PHM1_9GAMM</name>
<proteinExistence type="predicted"/>
<dbReference type="EMBL" id="CP138327">
    <property type="protein sequence ID" value="WXU00529.1"/>
    <property type="molecule type" value="Genomic_DNA"/>
</dbReference>
<accession>A0AAU6PHM1</accession>
<reference evidence="1" key="1">
    <citation type="submission" date="2023-10" db="EMBL/GenBank/DDBJ databases">
        <title>The first scallop-associated chemosynthetic bacterial symbiont.</title>
        <authorList>
            <person name="Lin Y.-T."/>
            <person name="Sun J."/>
            <person name="Ip J.C.-H."/>
            <person name="He X."/>
            <person name="Gao Z.-M."/>
            <person name="Perez M."/>
            <person name="Xu T."/>
            <person name="Qian P.-Y."/>
            <person name="Qiu J.-W."/>
        </authorList>
    </citation>
    <scope>NUCLEOTIDE SEQUENCE</scope>
    <source>
        <strain evidence="1">Gill1</strain>
    </source>
</reference>
<organism evidence="1">
    <name type="scientific">Catillopecten margaritatus gill symbiont</name>
    <dbReference type="NCBI Taxonomy" id="3083288"/>
    <lineage>
        <taxon>Bacteria</taxon>
        <taxon>Pseudomonadati</taxon>
        <taxon>Pseudomonadota</taxon>
        <taxon>Gammaproteobacteria</taxon>
        <taxon>sulfur-oxidizing symbionts</taxon>
    </lineage>
</organism>
<sequence>MTFVGLFSTTNVFSATLDTSNFSINSSVATVMDWYVQLLSKNPQGELLNQYPQNIQQIKVIKIKFIDTKQVNKHQFNVELLLTHKDLDKPVSKIINETIVLHLSSKIPKVEKIIKDKERVVATLNNQDRNQLYYQQRRFIYAWLAWMDGDQSRVPIAGKQSNYVVNIAGNQIQGNVFSALEKRSQYLHKGKHLLHSMEVKALGDNTFAFNIIVEYKGVNANNQKVIAKIRQNIRAKLNHNTWQIITIKEKHLLPDIAPWIGFVC</sequence>
<dbReference type="AlphaFoldDB" id="A0AAU6PHM1"/>
<protein>
    <submittedName>
        <fullName evidence="1">Uncharacterized protein</fullName>
    </submittedName>
</protein>
<gene>
    <name evidence="1" type="ORF">Ctma_1254</name>
</gene>